<dbReference type="Gene3D" id="2.30.29.30">
    <property type="entry name" value="Pleckstrin-homology domain (PH domain)/Phosphotyrosine-binding domain (PTB)"/>
    <property type="match status" value="1"/>
</dbReference>
<keyword evidence="6 11" id="KW-1133">Transmembrane helix</keyword>
<dbReference type="EMBL" id="LAVV01010497">
    <property type="protein sequence ID" value="KNZ48961.1"/>
    <property type="molecule type" value="Genomic_DNA"/>
</dbReference>
<evidence type="ECO:0000256" key="8">
    <source>
        <dbReference type="PIRSR" id="PIRSR630564-1"/>
    </source>
</evidence>
<keyword evidence="14" id="KW-1185">Reference proteome</keyword>
<dbReference type="GO" id="GO:0005737">
    <property type="term" value="C:cytoplasm"/>
    <property type="evidence" value="ECO:0007669"/>
    <property type="project" value="TreeGrafter"/>
</dbReference>
<feature type="region of interest" description="Disordered" evidence="10">
    <location>
        <begin position="806"/>
        <end position="837"/>
    </location>
</feature>
<evidence type="ECO:0000259" key="12">
    <source>
        <dbReference type="PROSITE" id="PS51339"/>
    </source>
</evidence>
<evidence type="ECO:0000256" key="9">
    <source>
        <dbReference type="PIRSR" id="PIRSR630564-2"/>
    </source>
</evidence>
<dbReference type="PRINTS" id="PR01130">
    <property type="entry name" value="DERENTRNSPRT"/>
</dbReference>
<dbReference type="OrthoDB" id="271628at2759"/>
<dbReference type="Pfam" id="PF01733">
    <property type="entry name" value="Nucleoside_tran"/>
    <property type="match status" value="2"/>
</dbReference>
<dbReference type="PANTHER" id="PTHR10807">
    <property type="entry name" value="MYOTUBULARIN-RELATED"/>
    <property type="match status" value="1"/>
</dbReference>
<evidence type="ECO:0000313" key="14">
    <source>
        <dbReference type="Proteomes" id="UP000037035"/>
    </source>
</evidence>
<dbReference type="InterPro" id="IPR016130">
    <property type="entry name" value="Tyr_Pase_AS"/>
</dbReference>
<dbReference type="InterPro" id="IPR030564">
    <property type="entry name" value="Myotubularin"/>
</dbReference>
<evidence type="ECO:0000256" key="1">
    <source>
        <dbReference type="ARBA" id="ARBA00004141"/>
    </source>
</evidence>
<keyword evidence="4" id="KW-0813">Transport</keyword>
<evidence type="ECO:0000256" key="10">
    <source>
        <dbReference type="SAM" id="MobiDB-lite"/>
    </source>
</evidence>
<accession>A0A0L6UKA1</accession>
<dbReference type="SUPFAM" id="SSF52799">
    <property type="entry name" value="(Phosphotyrosine protein) phosphatases II"/>
    <property type="match status" value="1"/>
</dbReference>
<evidence type="ECO:0000256" key="5">
    <source>
        <dbReference type="ARBA" id="ARBA00022692"/>
    </source>
</evidence>
<gene>
    <name evidence="13" type="ORF">VP01_529g1</name>
</gene>
<sequence>MDAIKTPKVYNVRLAKLSHQFGSSSSAPSSTQDSNEQPGLLGSLLITPHHLIWTQSHNTQSNQPNHEPGQSSLISSDISDQLRDVWISHSLLTAVQHLPRHRQPTLLIRLATFVFYTLSFNSPSELDDVWDSLKALISNRKPGEKEHLYAFLQAAASKSSTSPTDPSSSFPGWNSYNPHAEFTRIKVIGESSRSSENSAWRLTTINKDFNVRFMTPRGDQTTNKNNKTMTPHNLSQFCSTYPSVLLTPAKISDTTLTYAVKYRSKGRLPIGTYVHWANGSSITRSSQPMVGFKNARSIQDEKLIEAIFHSHSLHTGPVAVGDQPTHQVVYGATSSNLIIDARPTTNAMANTVKGAGTENMEYYKGCRKAYLGIDNIHVMRDSLSKVVSAIHESFVTGTPVSLDSLKRSGWLKHIGAILEGTSLITRTVHVYNSHVLIHCSDGWDRTSQLSALSQVCLDPYYRTFQGFAVLVEKDWLSFGHKFSDRSGIVISGRERVSFGDSPNHSNYSSHATREDPDESISGGGAWVTSIQKQLNFGHSVGYSHAYKETSPVFHQFLDCVYQLQCQYPKRFEFNSSYLERLHEELHAGNYGTFLFDCEKERIEAKASHLTRSVWELFLPPNDISKYKNPQYDPSLDDPNNRLNTDQGVLYPEVKDVIFWWEIFGCPSEEMNPHKPLDPSPTTDFTHIEPISSQTEGIAESTAALEKLTFEKVTRSTSLPPRASNSPSDVSETKKTLPSDLNTSAYIASSTTHETSTNSQLSNSHSETQYSISPNPTTDQIQSAFQQAKIMGWSTWDRLKKGYEEVARGSAHTSPRVYHHHSSSGGSPGPSARDSNRLSLSPQHAIYPVNTELNPWSTPDSRPPSSSLQSSHVPSRSSNRQHNHGALSLPINDPWQAPTADEPKSIPSTLDPRPFSPKPPLVISHKEIGSHLFATTPQNDPNGTKAPLTLKTSSSSHSQETSCRVQQADIDPLGKSMFSTSFWLPHVSQRELFVSDSFFPDQVKEPNVLIQGKMLQFSLLSLAGTDHLLHRTTSPDINHEAHILYDSESDPRSHAPYQGTENESYMPHFTSPGKTQELLAYIFFFILGASFLLPWNSMLVSTTYFGSRLAGHRFQFNYMNWITVVFTIANVIFVSRATSTQQYIKHPMFRITMSLLLITSLSVILLISTRYTTFDSDWFFGFLILVTLAEALGSSYLQTSVIGLSAWFGSTYLQAILSGQGAIGVLVSVVQLLVNIKELDSTSDPSNPDSAARHTRQSSFVFFGLCTGFCLLALVCFAVLLRLPIYNSAMQRKHAARKAHHGPPGCEDSIEQPLLSSSVDRLSDDNFHLPVPKGPKLRVVERKIRLLGLSIFYNFFVTLAVFPSITGFILSSNDPEHAHIGSLTTTSNGSPFLDNWYKPTIFISLHFVIFNMGDWLGRVLPQLLVGFSQRLVHKKSILYTLSALRTVFIPLFLVCNVDYSSIVFLRSDLSVFNFFFFSLPRLPQSNAQHIRIVLAKLMFLFFFYLVYLIILTCFSISNGYLSALIMVAGVVEPSLEADEVDVAATCMSFYLTSGLAAGSLISFGIKAIVFIL</sequence>
<dbReference type="STRING" id="27349.A0A0L6UKA1"/>
<feature type="active site" description="Phosphocysteine intermediate" evidence="8">
    <location>
        <position position="439"/>
    </location>
</feature>
<evidence type="ECO:0000256" key="6">
    <source>
        <dbReference type="ARBA" id="ARBA00022989"/>
    </source>
</evidence>
<evidence type="ECO:0000256" key="11">
    <source>
        <dbReference type="SAM" id="Phobius"/>
    </source>
</evidence>
<dbReference type="InterPro" id="IPR002259">
    <property type="entry name" value="Eqnu_transpt"/>
</dbReference>
<dbReference type="PROSITE" id="PS51339">
    <property type="entry name" value="PPASE_MYOTUBULARIN"/>
    <property type="match status" value="1"/>
</dbReference>
<feature type="binding site" evidence="9">
    <location>
        <begin position="375"/>
        <end position="376"/>
    </location>
    <ligand>
        <name>substrate</name>
    </ligand>
</feature>
<name>A0A0L6UKA1_9BASI</name>
<feature type="region of interest" description="Disordered" evidence="10">
    <location>
        <begin position="711"/>
        <end position="777"/>
    </location>
</feature>
<evidence type="ECO:0000256" key="3">
    <source>
        <dbReference type="ARBA" id="ARBA00007965"/>
    </source>
</evidence>
<dbReference type="InterPro" id="IPR011993">
    <property type="entry name" value="PH-like_dom_sf"/>
</dbReference>
<dbReference type="GO" id="GO:0046856">
    <property type="term" value="P:phosphatidylinositol dephosphorylation"/>
    <property type="evidence" value="ECO:0007669"/>
    <property type="project" value="TreeGrafter"/>
</dbReference>
<feature type="transmembrane region" description="Helical" evidence="11">
    <location>
        <begin position="1117"/>
        <end position="1134"/>
    </location>
</feature>
<feature type="region of interest" description="Disordered" evidence="10">
    <location>
        <begin position="849"/>
        <end position="920"/>
    </location>
</feature>
<feature type="binding site" evidence="9">
    <location>
        <begin position="350"/>
        <end position="353"/>
    </location>
    <ligand>
        <name>substrate</name>
    </ligand>
</feature>
<reference evidence="13 14" key="1">
    <citation type="submission" date="2015-08" db="EMBL/GenBank/DDBJ databases">
        <title>Next Generation Sequencing and Analysis of the Genome of Puccinia sorghi L Schw, the Causal Agent of Maize Common Rust.</title>
        <authorList>
            <person name="Rochi L."/>
            <person name="Burguener G."/>
            <person name="Darino M."/>
            <person name="Turjanski A."/>
            <person name="Kreff E."/>
            <person name="Dieguez M.J."/>
            <person name="Sacco F."/>
        </authorList>
    </citation>
    <scope>NUCLEOTIDE SEQUENCE [LARGE SCALE GENOMIC DNA]</scope>
    <source>
        <strain evidence="13 14">RO10H11247</strain>
    </source>
</reference>
<feature type="transmembrane region" description="Helical" evidence="11">
    <location>
        <begin position="1077"/>
        <end position="1097"/>
    </location>
</feature>
<feature type="region of interest" description="Disordered" evidence="10">
    <location>
        <begin position="932"/>
        <end position="964"/>
    </location>
</feature>
<evidence type="ECO:0000313" key="13">
    <source>
        <dbReference type="EMBL" id="KNZ48961.1"/>
    </source>
</evidence>
<comment type="caution">
    <text evidence="13">The sequence shown here is derived from an EMBL/GenBank/DDBJ whole genome shotgun (WGS) entry which is preliminary data.</text>
</comment>
<keyword evidence="7 11" id="KW-0472">Membrane</keyword>
<feature type="compositionally biased region" description="Polar residues" evidence="10">
    <location>
        <begin position="501"/>
        <end position="510"/>
    </location>
</feature>
<feature type="transmembrane region" description="Helical" evidence="11">
    <location>
        <begin position="1178"/>
        <end position="1198"/>
    </location>
</feature>
<comment type="subcellular location">
    <subcellularLocation>
        <location evidence="1">Membrane</location>
        <topology evidence="1">Multi-pass membrane protein</topology>
    </subcellularLocation>
</comment>
<feature type="transmembrane region" description="Helical" evidence="11">
    <location>
        <begin position="1345"/>
        <end position="1369"/>
    </location>
</feature>
<comment type="similarity">
    <text evidence="2">Belongs to the protein-tyrosine phosphatase family. Non-receptor class myotubularin subfamily.</text>
</comment>
<feature type="domain" description="Myotubularin phosphatase" evidence="12">
    <location>
        <begin position="172"/>
        <end position="663"/>
    </location>
</feature>
<organism evidence="13 14">
    <name type="scientific">Puccinia sorghi</name>
    <dbReference type="NCBI Taxonomy" id="27349"/>
    <lineage>
        <taxon>Eukaryota</taxon>
        <taxon>Fungi</taxon>
        <taxon>Dikarya</taxon>
        <taxon>Basidiomycota</taxon>
        <taxon>Pucciniomycotina</taxon>
        <taxon>Pucciniomycetes</taxon>
        <taxon>Pucciniales</taxon>
        <taxon>Pucciniaceae</taxon>
        <taxon>Puccinia</taxon>
    </lineage>
</organism>
<feature type="transmembrane region" description="Helical" evidence="11">
    <location>
        <begin position="1259"/>
        <end position="1282"/>
    </location>
</feature>
<dbReference type="GO" id="GO:0005337">
    <property type="term" value="F:nucleoside transmembrane transporter activity"/>
    <property type="evidence" value="ECO:0007669"/>
    <property type="project" value="InterPro"/>
</dbReference>
<dbReference type="PANTHER" id="PTHR10807:SF128">
    <property type="entry name" value="PHOSPHATIDYLINOSITOL-3,5-BISPHOSPHATE 3-PHOSPHATASE"/>
    <property type="match status" value="1"/>
</dbReference>
<feature type="transmembrane region" description="Helical" evidence="11">
    <location>
        <begin position="1146"/>
        <end position="1166"/>
    </location>
</feature>
<dbReference type="VEuPathDB" id="FungiDB:VP01_529g1"/>
<dbReference type="Pfam" id="PF06602">
    <property type="entry name" value="Myotub-related"/>
    <property type="match status" value="1"/>
</dbReference>
<protein>
    <recommendedName>
        <fullName evidence="12">Myotubularin phosphatase domain-containing protein</fullName>
    </recommendedName>
</protein>
<evidence type="ECO:0000256" key="7">
    <source>
        <dbReference type="ARBA" id="ARBA00023136"/>
    </source>
</evidence>
<comment type="similarity">
    <text evidence="3">Belongs to the SLC29A/ENT transporter (TC 2.A.57) family.</text>
</comment>
<feature type="transmembrane region" description="Helical" evidence="11">
    <location>
        <begin position="1498"/>
        <end position="1528"/>
    </location>
</feature>
<dbReference type="InterPro" id="IPR029021">
    <property type="entry name" value="Prot-tyrosine_phosphatase-like"/>
</dbReference>
<dbReference type="PROSITE" id="PS00383">
    <property type="entry name" value="TYR_PHOSPHATASE_1"/>
    <property type="match status" value="1"/>
</dbReference>
<dbReference type="GO" id="GO:0016020">
    <property type="term" value="C:membrane"/>
    <property type="evidence" value="ECO:0007669"/>
    <property type="project" value="UniProtKB-SubCell"/>
</dbReference>
<keyword evidence="5 11" id="KW-0812">Transmembrane</keyword>
<dbReference type="GO" id="GO:0004438">
    <property type="term" value="F:phosphatidylinositol-3-phosphate phosphatase activity"/>
    <property type="evidence" value="ECO:0007669"/>
    <property type="project" value="TreeGrafter"/>
</dbReference>
<feature type="compositionally biased region" description="Polar residues" evidence="10">
    <location>
        <begin position="714"/>
        <end position="729"/>
    </location>
</feature>
<feature type="compositionally biased region" description="Polar residues" evidence="10">
    <location>
        <begin position="738"/>
        <end position="777"/>
    </location>
</feature>
<evidence type="ECO:0000256" key="2">
    <source>
        <dbReference type="ARBA" id="ARBA00007471"/>
    </source>
</evidence>
<feature type="compositionally biased region" description="Polar residues" evidence="10">
    <location>
        <begin position="932"/>
        <end position="941"/>
    </location>
</feature>
<feature type="region of interest" description="Disordered" evidence="10">
    <location>
        <begin position="501"/>
        <end position="520"/>
    </location>
</feature>
<evidence type="ECO:0000256" key="4">
    <source>
        <dbReference type="ARBA" id="ARBA00022448"/>
    </source>
</evidence>
<proteinExistence type="inferred from homology"/>
<dbReference type="Proteomes" id="UP000037035">
    <property type="component" value="Unassembled WGS sequence"/>
</dbReference>
<feature type="compositionally biased region" description="Low complexity" evidence="10">
    <location>
        <begin position="858"/>
        <end position="877"/>
    </location>
</feature>
<feature type="binding site" evidence="9">
    <location>
        <begin position="439"/>
        <end position="445"/>
    </location>
    <ligand>
        <name>substrate</name>
    </ligand>
</feature>
<feature type="transmembrane region" description="Helical" evidence="11">
    <location>
        <begin position="1548"/>
        <end position="1570"/>
    </location>
</feature>
<dbReference type="InterPro" id="IPR010569">
    <property type="entry name" value="Myotubularin-like_Pase_dom"/>
</dbReference>